<reference evidence="1 2" key="1">
    <citation type="submission" date="2024-07" db="EMBL/GenBank/DDBJ databases">
        <title>Chromosome-level genome assembly of the water stick insect Ranatra chinensis (Heteroptera: Nepidae).</title>
        <authorList>
            <person name="Liu X."/>
        </authorList>
    </citation>
    <scope>NUCLEOTIDE SEQUENCE [LARGE SCALE GENOMIC DNA]</scope>
    <source>
        <strain evidence="1">Cailab_2021Rc</strain>
        <tissue evidence="1">Muscle</tissue>
    </source>
</reference>
<dbReference type="EMBL" id="JBFDAA010000010">
    <property type="protein sequence ID" value="KAL1124346.1"/>
    <property type="molecule type" value="Genomic_DNA"/>
</dbReference>
<sequence length="148" mass="15938">MRGEQRGGGRQRGRFASEERILQEPVEEVEALLAGAAIAAGQPAAVGLLHPPQPQQAGRHAPARMATLASHIVALPQRHRLVTSISVSHRTGNLTRTRGADEKTVRYLSLARIMPCDRVAYVTNSAVKVWFEATLPRSSLGLASCSIV</sequence>
<organism evidence="1 2">
    <name type="scientific">Ranatra chinensis</name>
    <dbReference type="NCBI Taxonomy" id="642074"/>
    <lineage>
        <taxon>Eukaryota</taxon>
        <taxon>Metazoa</taxon>
        <taxon>Ecdysozoa</taxon>
        <taxon>Arthropoda</taxon>
        <taxon>Hexapoda</taxon>
        <taxon>Insecta</taxon>
        <taxon>Pterygota</taxon>
        <taxon>Neoptera</taxon>
        <taxon>Paraneoptera</taxon>
        <taxon>Hemiptera</taxon>
        <taxon>Heteroptera</taxon>
        <taxon>Panheteroptera</taxon>
        <taxon>Nepomorpha</taxon>
        <taxon>Nepidae</taxon>
        <taxon>Ranatrinae</taxon>
        <taxon>Ranatra</taxon>
    </lineage>
</organism>
<evidence type="ECO:0000313" key="1">
    <source>
        <dbReference type="EMBL" id="KAL1124346.1"/>
    </source>
</evidence>
<accession>A0ABD0YAG6</accession>
<name>A0ABD0YAG6_9HEMI</name>
<dbReference type="AlphaFoldDB" id="A0ABD0YAG6"/>
<dbReference type="Proteomes" id="UP001558652">
    <property type="component" value="Unassembled WGS sequence"/>
</dbReference>
<comment type="caution">
    <text evidence="1">The sequence shown here is derived from an EMBL/GenBank/DDBJ whole genome shotgun (WGS) entry which is preliminary data.</text>
</comment>
<protein>
    <submittedName>
        <fullName evidence="1">Uncharacterized protein</fullName>
    </submittedName>
</protein>
<proteinExistence type="predicted"/>
<gene>
    <name evidence="1" type="ORF">AAG570_000975</name>
</gene>
<evidence type="ECO:0000313" key="2">
    <source>
        <dbReference type="Proteomes" id="UP001558652"/>
    </source>
</evidence>
<keyword evidence="2" id="KW-1185">Reference proteome</keyword>